<gene>
    <name evidence="2" type="ORF">DFR24_2382</name>
</gene>
<feature type="domain" description="GST N-terminal" evidence="1">
    <location>
        <begin position="1"/>
        <end position="81"/>
    </location>
</feature>
<sequence length="283" mass="33056">MMTLYGYLPAWGCSDMSPFVSYTDAYLRMAKIPFKAVILEKGDLTKTPKGKLPWIIDTDGTSVDDTQLIQYYLEEKYGDPLDNWLTKEQRGAVTLMHRMIGECWYWIVVQTRYRRDEDFAIYDPLWVKFLSWLPEEQRRAPVEAFRDHLLTQFWWHGAGRNTEAEIEFTARKLTDAMSDLLGDKPYLYGDRPCSLDANVYAGLAHVALTPFPSPIGQYVRSKPNLAAYLKRIFDKYYPDLRQDREEAEAYLQANLKKPRINDARADHRLRGLFDPTKPKFKES</sequence>
<dbReference type="PANTHER" id="PTHR12289">
    <property type="entry name" value="METAXIN RELATED"/>
    <property type="match status" value="1"/>
</dbReference>
<dbReference type="InterPro" id="IPR012336">
    <property type="entry name" value="Thioredoxin-like_fold"/>
</dbReference>
<evidence type="ECO:0000313" key="3">
    <source>
        <dbReference type="Proteomes" id="UP000295341"/>
    </source>
</evidence>
<dbReference type="InterPro" id="IPR033468">
    <property type="entry name" value="Metaxin_GST"/>
</dbReference>
<protein>
    <submittedName>
        <fullName evidence="2">Glutathione S-transferase</fullName>
    </submittedName>
</protein>
<dbReference type="PANTHER" id="PTHR12289:SF41">
    <property type="entry name" value="FAILED AXON CONNECTIONS-RELATED"/>
    <property type="match status" value="1"/>
</dbReference>
<accession>A0A4R7P2R3</accession>
<dbReference type="Pfam" id="PF17172">
    <property type="entry name" value="GST_N_4"/>
    <property type="match status" value="1"/>
</dbReference>
<dbReference type="InterPro" id="IPR040079">
    <property type="entry name" value="Glutathione_S-Trfase"/>
</dbReference>
<dbReference type="Pfam" id="PF17171">
    <property type="entry name" value="GST_C_6"/>
    <property type="match status" value="1"/>
</dbReference>
<dbReference type="Proteomes" id="UP000295341">
    <property type="component" value="Unassembled WGS sequence"/>
</dbReference>
<dbReference type="SUPFAM" id="SSF47616">
    <property type="entry name" value="GST C-terminal domain-like"/>
    <property type="match status" value="1"/>
</dbReference>
<name>A0A4R7P2R3_9GAMM</name>
<dbReference type="InterPro" id="IPR036249">
    <property type="entry name" value="Thioredoxin-like_sf"/>
</dbReference>
<dbReference type="OrthoDB" id="9810080at2"/>
<dbReference type="SUPFAM" id="SSF52833">
    <property type="entry name" value="Thioredoxin-like"/>
    <property type="match status" value="1"/>
</dbReference>
<dbReference type="InterPro" id="IPR004045">
    <property type="entry name" value="Glutathione_S-Trfase_N"/>
</dbReference>
<evidence type="ECO:0000259" key="1">
    <source>
        <dbReference type="PROSITE" id="PS50404"/>
    </source>
</evidence>
<dbReference type="RefSeq" id="WP_133881614.1">
    <property type="nucleotide sequence ID" value="NZ_MWIN01000010.1"/>
</dbReference>
<dbReference type="InterPro" id="IPR026928">
    <property type="entry name" value="FAX/IsoI-like"/>
</dbReference>
<proteinExistence type="predicted"/>
<dbReference type="AlphaFoldDB" id="A0A4R7P2R3"/>
<reference evidence="2 3" key="1">
    <citation type="submission" date="2019-03" db="EMBL/GenBank/DDBJ databases">
        <title>Genomic Encyclopedia of Type Strains, Phase IV (KMG-IV): sequencing the most valuable type-strain genomes for metagenomic binning, comparative biology and taxonomic classification.</title>
        <authorList>
            <person name="Goeker M."/>
        </authorList>
    </citation>
    <scope>NUCLEOTIDE SEQUENCE [LARGE SCALE GENOMIC DNA]</scope>
    <source>
        <strain evidence="2 3">DSM 26377</strain>
    </source>
</reference>
<organism evidence="2 3">
    <name type="scientific">Panacagrimonas perspica</name>
    <dbReference type="NCBI Taxonomy" id="381431"/>
    <lineage>
        <taxon>Bacteria</taxon>
        <taxon>Pseudomonadati</taxon>
        <taxon>Pseudomonadota</taxon>
        <taxon>Gammaproteobacteria</taxon>
        <taxon>Nevskiales</taxon>
        <taxon>Nevskiaceae</taxon>
        <taxon>Panacagrimonas</taxon>
    </lineage>
</organism>
<dbReference type="PROSITE" id="PS50404">
    <property type="entry name" value="GST_NTER"/>
    <property type="match status" value="1"/>
</dbReference>
<dbReference type="SFLD" id="SFLDG01180">
    <property type="entry name" value="SUF1"/>
    <property type="match status" value="1"/>
</dbReference>
<dbReference type="InterPro" id="IPR050931">
    <property type="entry name" value="Mito_Protein_Transport_Metaxin"/>
</dbReference>
<dbReference type="CDD" id="cd03193">
    <property type="entry name" value="GST_C_Metaxin"/>
    <property type="match status" value="1"/>
</dbReference>
<dbReference type="InterPro" id="IPR036282">
    <property type="entry name" value="Glutathione-S-Trfase_C_sf"/>
</dbReference>
<keyword evidence="2" id="KW-0808">Transferase</keyword>
<dbReference type="GO" id="GO:0016740">
    <property type="term" value="F:transferase activity"/>
    <property type="evidence" value="ECO:0007669"/>
    <property type="project" value="UniProtKB-KW"/>
</dbReference>
<keyword evidence="3" id="KW-1185">Reference proteome</keyword>
<comment type="caution">
    <text evidence="2">The sequence shown here is derived from an EMBL/GenBank/DDBJ whole genome shotgun (WGS) entry which is preliminary data.</text>
</comment>
<dbReference type="EMBL" id="SOBT01000009">
    <property type="protein sequence ID" value="TDU28023.1"/>
    <property type="molecule type" value="Genomic_DNA"/>
</dbReference>
<dbReference type="SFLD" id="SFLDG01200">
    <property type="entry name" value="SUF1.1"/>
    <property type="match status" value="1"/>
</dbReference>
<dbReference type="SFLD" id="SFLDS00019">
    <property type="entry name" value="Glutathione_Transferase_(cytos"/>
    <property type="match status" value="1"/>
</dbReference>
<dbReference type="Gene3D" id="3.40.30.10">
    <property type="entry name" value="Glutaredoxin"/>
    <property type="match status" value="1"/>
</dbReference>
<evidence type="ECO:0000313" key="2">
    <source>
        <dbReference type="EMBL" id="TDU28023.1"/>
    </source>
</evidence>